<keyword evidence="8 10" id="KW-0472">Membrane</keyword>
<evidence type="ECO:0000313" key="13">
    <source>
        <dbReference type="Proteomes" id="UP001557470"/>
    </source>
</evidence>
<comment type="function">
    <text evidence="1">May be involved in ciliary biogenesis or function.</text>
</comment>
<accession>A0ABD0XMU4</accession>
<dbReference type="InterPro" id="IPR057973">
    <property type="entry name" value="TMEM218_N"/>
</dbReference>
<name>A0ABD0XMU4_UMBPY</name>
<evidence type="ECO:0000256" key="1">
    <source>
        <dbReference type="ARBA" id="ARBA00003173"/>
    </source>
</evidence>
<evidence type="ECO:0000256" key="4">
    <source>
        <dbReference type="ARBA" id="ARBA00010775"/>
    </source>
</evidence>
<evidence type="ECO:0000256" key="8">
    <source>
        <dbReference type="ARBA" id="ARBA00023136"/>
    </source>
</evidence>
<evidence type="ECO:0000256" key="7">
    <source>
        <dbReference type="ARBA" id="ARBA00022989"/>
    </source>
</evidence>
<dbReference type="PANTHER" id="PTHR31622:SF1">
    <property type="entry name" value="TRANSMEMBRANE PROTEIN 218"/>
    <property type="match status" value="1"/>
</dbReference>
<evidence type="ECO:0000256" key="2">
    <source>
        <dbReference type="ARBA" id="ARBA00004138"/>
    </source>
</evidence>
<evidence type="ECO:0000256" key="9">
    <source>
        <dbReference type="ARBA" id="ARBA00023273"/>
    </source>
</evidence>
<keyword evidence="13" id="KW-1185">Reference proteome</keyword>
<comment type="subcellular location">
    <subcellularLocation>
        <location evidence="2">Cell projection</location>
        <location evidence="2">Cilium</location>
    </subcellularLocation>
    <subcellularLocation>
        <location evidence="3">Membrane</location>
        <topology evidence="3">Multi-pass membrane protein</topology>
    </subcellularLocation>
</comment>
<keyword evidence="9" id="KW-0966">Cell projection</keyword>
<evidence type="ECO:0000256" key="3">
    <source>
        <dbReference type="ARBA" id="ARBA00004141"/>
    </source>
</evidence>
<feature type="domain" description="Transmembrane protein 218 N-terminal" evidence="11">
    <location>
        <begin position="37"/>
        <end position="68"/>
    </location>
</feature>
<comment type="similarity">
    <text evidence="4">Belongs to the TMEM218 family.</text>
</comment>
<feature type="transmembrane region" description="Helical" evidence="10">
    <location>
        <begin position="86"/>
        <end position="113"/>
    </location>
</feature>
<dbReference type="AlphaFoldDB" id="A0ABD0XMU4"/>
<comment type="caution">
    <text evidence="12">The sequence shown here is derived from an EMBL/GenBank/DDBJ whole genome shotgun (WGS) entry which is preliminary data.</text>
</comment>
<dbReference type="InterPro" id="IPR026771">
    <property type="entry name" value="Tmem218"/>
</dbReference>
<dbReference type="GO" id="GO:0005929">
    <property type="term" value="C:cilium"/>
    <property type="evidence" value="ECO:0007669"/>
    <property type="project" value="UniProtKB-SubCell"/>
</dbReference>
<evidence type="ECO:0000259" key="11">
    <source>
        <dbReference type="Pfam" id="PF25810"/>
    </source>
</evidence>
<evidence type="ECO:0000256" key="6">
    <source>
        <dbReference type="ARBA" id="ARBA00022692"/>
    </source>
</evidence>
<reference evidence="12 13" key="1">
    <citation type="submission" date="2024-06" db="EMBL/GenBank/DDBJ databases">
        <authorList>
            <person name="Pan Q."/>
            <person name="Wen M."/>
            <person name="Jouanno E."/>
            <person name="Zahm M."/>
            <person name="Klopp C."/>
            <person name="Cabau C."/>
            <person name="Louis A."/>
            <person name="Berthelot C."/>
            <person name="Parey E."/>
            <person name="Roest Crollius H."/>
            <person name="Montfort J."/>
            <person name="Robinson-Rechavi M."/>
            <person name="Bouchez O."/>
            <person name="Lampietro C."/>
            <person name="Lopez Roques C."/>
            <person name="Donnadieu C."/>
            <person name="Postlethwait J."/>
            <person name="Bobe J."/>
            <person name="Verreycken H."/>
            <person name="Guiguen Y."/>
        </authorList>
    </citation>
    <scope>NUCLEOTIDE SEQUENCE [LARGE SCALE GENOMIC DNA]</scope>
    <source>
        <strain evidence="12">Up_M1</strain>
        <tissue evidence="12">Testis</tissue>
    </source>
</reference>
<gene>
    <name evidence="12" type="ORF">UPYG_G00123620</name>
</gene>
<dbReference type="Proteomes" id="UP001557470">
    <property type="component" value="Unassembled WGS sequence"/>
</dbReference>
<evidence type="ECO:0000256" key="5">
    <source>
        <dbReference type="ARBA" id="ARBA00015054"/>
    </source>
</evidence>
<dbReference type="EMBL" id="JAGEUA010000003">
    <property type="protein sequence ID" value="KAL0994535.1"/>
    <property type="molecule type" value="Genomic_DNA"/>
</dbReference>
<evidence type="ECO:0000313" key="12">
    <source>
        <dbReference type="EMBL" id="KAL0994535.1"/>
    </source>
</evidence>
<organism evidence="12 13">
    <name type="scientific">Umbra pygmaea</name>
    <name type="common">Eastern mudminnow</name>
    <dbReference type="NCBI Taxonomy" id="75934"/>
    <lineage>
        <taxon>Eukaryota</taxon>
        <taxon>Metazoa</taxon>
        <taxon>Chordata</taxon>
        <taxon>Craniata</taxon>
        <taxon>Vertebrata</taxon>
        <taxon>Euteleostomi</taxon>
        <taxon>Actinopterygii</taxon>
        <taxon>Neopterygii</taxon>
        <taxon>Teleostei</taxon>
        <taxon>Protacanthopterygii</taxon>
        <taxon>Esociformes</taxon>
        <taxon>Umbridae</taxon>
        <taxon>Umbra</taxon>
    </lineage>
</organism>
<keyword evidence="7 10" id="KW-1133">Transmembrane helix</keyword>
<proteinExistence type="inferred from homology"/>
<dbReference type="PANTHER" id="PTHR31622">
    <property type="entry name" value="TRANSMEMBRANE PROTEIN 218"/>
    <property type="match status" value="1"/>
</dbReference>
<dbReference type="GO" id="GO:0016020">
    <property type="term" value="C:membrane"/>
    <property type="evidence" value="ECO:0007669"/>
    <property type="project" value="UniProtKB-SubCell"/>
</dbReference>
<evidence type="ECO:0000256" key="10">
    <source>
        <dbReference type="SAM" id="Phobius"/>
    </source>
</evidence>
<sequence>MKLLEPAVWNKEFCRRNSEISTCCGKRLTVCVGEEWLLVRATGPTKLGVLPVLLLALIATLVLVFFPRSSETPSPFKDVEIVDTFFIGRYILLSVASLGFLVALFGLLPLHFLEAVYAKPLRTH</sequence>
<keyword evidence="6 10" id="KW-0812">Transmembrane</keyword>
<dbReference type="Pfam" id="PF25810">
    <property type="entry name" value="TMEM218_N"/>
    <property type="match status" value="1"/>
</dbReference>
<protein>
    <recommendedName>
        <fullName evidence="5">Transmembrane protein 218</fullName>
    </recommendedName>
</protein>
<feature type="transmembrane region" description="Helical" evidence="10">
    <location>
        <begin position="47"/>
        <end position="66"/>
    </location>
</feature>